<comment type="caution">
    <text evidence="1">The sequence shown here is derived from an EMBL/GenBank/DDBJ whole genome shotgun (WGS) entry which is preliminary data.</text>
</comment>
<evidence type="ECO:0000313" key="1">
    <source>
        <dbReference type="EMBL" id="KYC37246.1"/>
    </source>
</evidence>
<sequence length="170" mass="19048">MNTTSNSGANSDLLRSQLAKDYHQLPVLEQSIVQLFSVIYESINRTSFLECFTYVGARNEKGQLFNASTLKPYIDKLLAAGLLVQPIGQGPQCHPLLVEVATRDAVKAGRFDALVKAVQEKFPVKTRWEDGPRYFKSQSQLLREVRIGLYSHSLSFINKQLEDSGKLSTL</sequence>
<name>A0A139WXT9_9CYAN</name>
<dbReference type="EMBL" id="ANNX02000047">
    <property type="protein sequence ID" value="KYC37246.1"/>
    <property type="molecule type" value="Genomic_DNA"/>
</dbReference>
<gene>
    <name evidence="1" type="ORF">WA1_47375</name>
</gene>
<reference evidence="1 2" key="1">
    <citation type="journal article" date="2013" name="Genome Biol. Evol.">
        <title>Genomes of Stigonematalean cyanobacteria (subsection V) and the evolution of oxygenic photosynthesis from prokaryotes to plastids.</title>
        <authorList>
            <person name="Dagan T."/>
            <person name="Roettger M."/>
            <person name="Stucken K."/>
            <person name="Landan G."/>
            <person name="Koch R."/>
            <person name="Major P."/>
            <person name="Gould S.B."/>
            <person name="Goremykin V.V."/>
            <person name="Rippka R."/>
            <person name="Tandeau de Marsac N."/>
            <person name="Gugger M."/>
            <person name="Lockhart P.J."/>
            <person name="Allen J.F."/>
            <person name="Brune I."/>
            <person name="Maus I."/>
            <person name="Puhler A."/>
            <person name="Martin W.F."/>
        </authorList>
    </citation>
    <scope>NUCLEOTIDE SEQUENCE [LARGE SCALE GENOMIC DNA]</scope>
    <source>
        <strain evidence="1 2">PCC 7110</strain>
    </source>
</reference>
<dbReference type="AlphaFoldDB" id="A0A139WXT9"/>
<protein>
    <submittedName>
        <fullName evidence="1">Uncharacterized protein</fullName>
    </submittedName>
</protein>
<proteinExistence type="predicted"/>
<dbReference type="RefSeq" id="WP_026134845.1">
    <property type="nucleotide sequence ID" value="NZ_KQ976354.1"/>
</dbReference>
<evidence type="ECO:0000313" key="2">
    <source>
        <dbReference type="Proteomes" id="UP000076925"/>
    </source>
</evidence>
<accession>A0A139WXT9</accession>
<organism evidence="1 2">
    <name type="scientific">Scytonema hofmannii PCC 7110</name>
    <dbReference type="NCBI Taxonomy" id="128403"/>
    <lineage>
        <taxon>Bacteria</taxon>
        <taxon>Bacillati</taxon>
        <taxon>Cyanobacteriota</taxon>
        <taxon>Cyanophyceae</taxon>
        <taxon>Nostocales</taxon>
        <taxon>Scytonemataceae</taxon>
        <taxon>Scytonema</taxon>
    </lineage>
</organism>
<keyword evidence="2" id="KW-1185">Reference proteome</keyword>
<dbReference type="OrthoDB" id="9814088at2"/>
<dbReference type="STRING" id="128403.WA1_47375"/>
<dbReference type="Proteomes" id="UP000076925">
    <property type="component" value="Unassembled WGS sequence"/>
</dbReference>